<evidence type="ECO:0000256" key="6">
    <source>
        <dbReference type="ARBA" id="ARBA00022729"/>
    </source>
</evidence>
<dbReference type="FunFam" id="3.30.200.20:FF:000059">
    <property type="entry name" value="S-receptor-like serine/threonine-protein kinase"/>
    <property type="match status" value="1"/>
</dbReference>
<keyword evidence="13" id="KW-1015">Disulfide bond</keyword>
<gene>
    <name evidence="20" type="primary">LOC104586686</name>
</gene>
<dbReference type="Pfam" id="PF07714">
    <property type="entry name" value="PK_Tyr_Ser-Thr"/>
    <property type="match status" value="1"/>
</dbReference>
<keyword evidence="2 18" id="KW-0723">Serine/threonine-protein kinase</keyword>
<keyword evidence="15" id="KW-0325">Glycoprotein</keyword>
<keyword evidence="8 18" id="KW-0547">Nucleotide-binding</keyword>
<dbReference type="GO" id="GO:0004672">
    <property type="term" value="F:protein kinase activity"/>
    <property type="evidence" value="ECO:0000318"/>
    <property type="project" value="GO_Central"/>
</dbReference>
<name>A0A1U8Q0B7_NELNU</name>
<keyword evidence="4 18" id="KW-0808">Transferase</keyword>
<protein>
    <recommendedName>
        <fullName evidence="18">Receptor-like serine/threonine-protein kinase</fullName>
        <ecNumber evidence="18">2.7.11.1</ecNumber>
    </recommendedName>
</protein>
<dbReference type="PROSITE" id="PS00108">
    <property type="entry name" value="PROTEIN_KINASE_ST"/>
    <property type="match status" value="1"/>
</dbReference>
<dbReference type="RefSeq" id="XP_019051391.1">
    <property type="nucleotide sequence ID" value="XM_019195846.1"/>
</dbReference>
<keyword evidence="6" id="KW-0732">Signal</keyword>
<dbReference type="InterPro" id="IPR036426">
    <property type="entry name" value="Bulb-type_lectin_dom_sf"/>
</dbReference>
<organism evidence="19 20">
    <name type="scientific">Nelumbo nucifera</name>
    <name type="common">Sacred lotus</name>
    <dbReference type="NCBI Taxonomy" id="4432"/>
    <lineage>
        <taxon>Eukaryota</taxon>
        <taxon>Viridiplantae</taxon>
        <taxon>Streptophyta</taxon>
        <taxon>Embryophyta</taxon>
        <taxon>Tracheophyta</taxon>
        <taxon>Spermatophyta</taxon>
        <taxon>Magnoliopsida</taxon>
        <taxon>Proteales</taxon>
        <taxon>Nelumbonaceae</taxon>
        <taxon>Nelumbo</taxon>
    </lineage>
</organism>
<dbReference type="PROSITE" id="PS00107">
    <property type="entry name" value="PROTEIN_KINASE_ATP"/>
    <property type="match status" value="1"/>
</dbReference>
<dbReference type="Gene3D" id="2.90.10.30">
    <property type="match status" value="1"/>
</dbReference>
<dbReference type="AlphaFoldDB" id="A0A1U8Q0B7"/>
<dbReference type="GO" id="GO:0048544">
    <property type="term" value="P:recognition of pollen"/>
    <property type="evidence" value="ECO:0007669"/>
    <property type="project" value="InterPro"/>
</dbReference>
<dbReference type="InterPro" id="IPR008271">
    <property type="entry name" value="Ser/Thr_kinase_AS"/>
</dbReference>
<keyword evidence="19" id="KW-1185">Reference proteome</keyword>
<evidence type="ECO:0000256" key="8">
    <source>
        <dbReference type="ARBA" id="ARBA00022741"/>
    </source>
</evidence>
<evidence type="ECO:0000256" key="10">
    <source>
        <dbReference type="ARBA" id="ARBA00022840"/>
    </source>
</evidence>
<evidence type="ECO:0000313" key="20">
    <source>
        <dbReference type="RefSeq" id="XP_019051391.1"/>
    </source>
</evidence>
<evidence type="ECO:0000256" key="3">
    <source>
        <dbReference type="ARBA" id="ARBA00022536"/>
    </source>
</evidence>
<dbReference type="FunFam" id="2.90.10.10:FF:000013">
    <property type="entry name" value="G-type lectin S-receptor-like serine/threonine-protein kinase LECRK1"/>
    <property type="match status" value="1"/>
</dbReference>
<evidence type="ECO:0000256" key="2">
    <source>
        <dbReference type="ARBA" id="ARBA00022527"/>
    </source>
</evidence>
<dbReference type="InterPro" id="IPR017441">
    <property type="entry name" value="Protein_kinase_ATP_BS"/>
</dbReference>
<evidence type="ECO:0000256" key="1">
    <source>
        <dbReference type="ARBA" id="ARBA00004479"/>
    </source>
</evidence>
<dbReference type="InterPro" id="IPR024171">
    <property type="entry name" value="SRK-like_kinase"/>
</dbReference>
<evidence type="ECO:0000256" key="13">
    <source>
        <dbReference type="ARBA" id="ARBA00023157"/>
    </source>
</evidence>
<dbReference type="InterPro" id="IPR000858">
    <property type="entry name" value="S_locus_glycoprot_dom"/>
</dbReference>
<dbReference type="FunFam" id="1.10.510.10:FF:000237">
    <property type="entry name" value="G-type lectin S-receptor-like serine/threonine-protein kinase"/>
    <property type="match status" value="1"/>
</dbReference>
<dbReference type="GO" id="GO:0016020">
    <property type="term" value="C:membrane"/>
    <property type="evidence" value="ECO:0007669"/>
    <property type="project" value="UniProtKB-SubCell"/>
</dbReference>
<evidence type="ECO:0000256" key="7">
    <source>
        <dbReference type="ARBA" id="ARBA00022734"/>
    </source>
</evidence>
<dbReference type="Pfam" id="PF00954">
    <property type="entry name" value="S_locus_glycop"/>
    <property type="match status" value="1"/>
</dbReference>
<comment type="catalytic activity">
    <reaction evidence="17 18">
        <text>L-seryl-[protein] + ATP = O-phospho-L-seryl-[protein] + ADP + H(+)</text>
        <dbReference type="Rhea" id="RHEA:17989"/>
        <dbReference type="Rhea" id="RHEA-COMP:9863"/>
        <dbReference type="Rhea" id="RHEA-COMP:11604"/>
        <dbReference type="ChEBI" id="CHEBI:15378"/>
        <dbReference type="ChEBI" id="CHEBI:29999"/>
        <dbReference type="ChEBI" id="CHEBI:30616"/>
        <dbReference type="ChEBI" id="CHEBI:83421"/>
        <dbReference type="ChEBI" id="CHEBI:456216"/>
        <dbReference type="EC" id="2.7.11.1"/>
    </reaction>
</comment>
<dbReference type="InterPro" id="IPR001245">
    <property type="entry name" value="Ser-Thr/Tyr_kinase_cat_dom"/>
</dbReference>
<evidence type="ECO:0000256" key="17">
    <source>
        <dbReference type="ARBA" id="ARBA00048679"/>
    </source>
</evidence>
<dbReference type="Gene3D" id="2.90.10.10">
    <property type="entry name" value="Bulb-type lectin domain"/>
    <property type="match status" value="1"/>
</dbReference>
<dbReference type="InterPro" id="IPR051343">
    <property type="entry name" value="G-type_lectin_kinases/EP1-like"/>
</dbReference>
<evidence type="ECO:0000256" key="14">
    <source>
        <dbReference type="ARBA" id="ARBA00023170"/>
    </source>
</evidence>
<dbReference type="InterPro" id="IPR001480">
    <property type="entry name" value="Bulb-type_lectin_dom"/>
</dbReference>
<dbReference type="SUPFAM" id="SSF56112">
    <property type="entry name" value="Protein kinase-like (PK-like)"/>
    <property type="match status" value="1"/>
</dbReference>
<dbReference type="GO" id="GO:0030246">
    <property type="term" value="F:carbohydrate binding"/>
    <property type="evidence" value="ECO:0007669"/>
    <property type="project" value="UniProtKB-KW"/>
</dbReference>
<dbReference type="InterPro" id="IPR011009">
    <property type="entry name" value="Kinase-like_dom_sf"/>
</dbReference>
<dbReference type="SMART" id="SM00108">
    <property type="entry name" value="B_lectin"/>
    <property type="match status" value="1"/>
</dbReference>
<dbReference type="Pfam" id="PF01453">
    <property type="entry name" value="B_lectin"/>
    <property type="match status" value="1"/>
</dbReference>
<dbReference type="GO" id="GO:0004674">
    <property type="term" value="F:protein serine/threonine kinase activity"/>
    <property type="evidence" value="ECO:0007669"/>
    <property type="project" value="UniProtKB-KW"/>
</dbReference>
<dbReference type="GO" id="GO:0106310">
    <property type="term" value="F:protein serine kinase activity"/>
    <property type="evidence" value="ECO:0007669"/>
    <property type="project" value="RHEA"/>
</dbReference>
<dbReference type="OrthoDB" id="5857966at2759"/>
<keyword evidence="12" id="KW-0472">Membrane</keyword>
<dbReference type="SMART" id="SM00220">
    <property type="entry name" value="S_TKc"/>
    <property type="match status" value="1"/>
</dbReference>
<dbReference type="OMA" id="CGRRHIE"/>
<dbReference type="Gene3D" id="1.10.510.10">
    <property type="entry name" value="Transferase(Phosphotransferase) domain 1"/>
    <property type="match status" value="1"/>
</dbReference>
<dbReference type="eggNOG" id="ENOG502QVP7">
    <property type="taxonomic scope" value="Eukaryota"/>
</dbReference>
<dbReference type="Proteomes" id="UP000189703">
    <property type="component" value="Unplaced"/>
</dbReference>
<dbReference type="GeneID" id="104586686"/>
<evidence type="ECO:0000256" key="5">
    <source>
        <dbReference type="ARBA" id="ARBA00022692"/>
    </source>
</evidence>
<dbReference type="GO" id="GO:0005524">
    <property type="term" value="F:ATP binding"/>
    <property type="evidence" value="ECO:0007669"/>
    <property type="project" value="UniProtKB-UniRule"/>
</dbReference>
<dbReference type="EC" id="2.7.11.1" evidence="18"/>
<dbReference type="Gene3D" id="3.30.200.20">
    <property type="entry name" value="Phosphorylase Kinase, domain 1"/>
    <property type="match status" value="1"/>
</dbReference>
<dbReference type="InterPro" id="IPR000719">
    <property type="entry name" value="Prot_kinase_dom"/>
</dbReference>
<dbReference type="PANTHER" id="PTHR47976:SF62">
    <property type="entry name" value="RECEPTOR-LIKE SERINE_THREONINE-PROTEIN KINASE"/>
    <property type="match status" value="1"/>
</dbReference>
<evidence type="ECO:0000256" key="16">
    <source>
        <dbReference type="ARBA" id="ARBA00047899"/>
    </source>
</evidence>
<proteinExistence type="inferred from homology"/>
<keyword evidence="10 18" id="KW-0067">ATP-binding</keyword>
<comment type="catalytic activity">
    <reaction evidence="16 18">
        <text>L-threonyl-[protein] + ATP = O-phospho-L-threonyl-[protein] + ADP + H(+)</text>
        <dbReference type="Rhea" id="RHEA:46608"/>
        <dbReference type="Rhea" id="RHEA-COMP:11060"/>
        <dbReference type="Rhea" id="RHEA-COMP:11605"/>
        <dbReference type="ChEBI" id="CHEBI:15378"/>
        <dbReference type="ChEBI" id="CHEBI:30013"/>
        <dbReference type="ChEBI" id="CHEBI:30616"/>
        <dbReference type="ChEBI" id="CHEBI:61977"/>
        <dbReference type="ChEBI" id="CHEBI:456216"/>
        <dbReference type="EC" id="2.7.11.1"/>
    </reaction>
</comment>
<comment type="similarity">
    <text evidence="18">Belongs to the protein kinase superfamily. Ser/Thr protein kinase family.</text>
</comment>
<evidence type="ECO:0000256" key="9">
    <source>
        <dbReference type="ARBA" id="ARBA00022777"/>
    </source>
</evidence>
<dbReference type="PIRSF" id="PIRSF000641">
    <property type="entry name" value="SRK"/>
    <property type="match status" value="1"/>
</dbReference>
<keyword evidence="5" id="KW-0812">Transmembrane</keyword>
<sequence length="791" mass="88331">MSLLPLLLLLLVSSEHNTHAQTITQGATITAGTTNSSWTSPSGDFAFGFYRLSNGNFLVGIWFDKIPEKTLVWSANRDAPVPASSTLRLTTGTSAGHLILTSSDGNSTYLYQSTAASSGYMQDDGNFVLKNASPSVLWQTFDSPTDTLLPGQVLVAGRKLYSNKNGTVDYSTGNFMLEMQKDSNLVLSAYHFADPGYWVSNTININNVSLVFNRTNAFMYLKNTTDIILPLTEDVPKPTEDYYHRVTLNDHGNLQQHVYQKNNSQWKMVWRVITEPCTVNAICGVYGICSSPDNETVSCDCLPGYRPLDPNNIAKGCYPKSKPDRCIEKPSLTNFTVEVIDDADFPNAGFADLGRVTPTDEEGCRKALMDDCYCMAASFVNSTCYKKRMPILNARISRNSTNGYKALIKVPKQISDGGGILNGDHHGGKKSVSRGLLKAGLFTTAAFALLFAALAVYYHPVVRRFIRRPRRPSADVDAMLINLRAFTFEELHEATCGFTTRLGRGSFGMVYSGTLVIEDKQIEIAVKALKKIAAAERGEEEFEAELRAIGRTHHRNLVRLLGFCNEDKHRILVYELMKNGTLSNLLFKQGEKPSWEHRVEMALGIARGVLYLHEECETQIIHCDIKPQNVLLDKNYTAKISDFGLAKIMMKDQTRTNTNVRGTAGYMAPEWLKNAPVTTKVDVYSFGVMLLEILCCRRHIDPKRVEEETEEVDLVLTEWIADCIKSGKLNMVVEEDMEALNDFKRFERMAMVGLWCVHPDPPLRPSMKKVTQMLEGTIEVGIPPLLYPEMV</sequence>
<dbReference type="CDD" id="cd00028">
    <property type="entry name" value="B_lectin"/>
    <property type="match status" value="1"/>
</dbReference>
<keyword evidence="11" id="KW-1133">Transmembrane helix</keyword>
<keyword evidence="7" id="KW-0430">Lectin</keyword>
<evidence type="ECO:0000256" key="11">
    <source>
        <dbReference type="ARBA" id="ARBA00022989"/>
    </source>
</evidence>
<keyword evidence="3" id="KW-0245">EGF-like domain</keyword>
<dbReference type="PROSITE" id="PS50927">
    <property type="entry name" value="BULB_LECTIN"/>
    <property type="match status" value="1"/>
</dbReference>
<evidence type="ECO:0000256" key="4">
    <source>
        <dbReference type="ARBA" id="ARBA00022679"/>
    </source>
</evidence>
<evidence type="ECO:0000256" key="12">
    <source>
        <dbReference type="ARBA" id="ARBA00023136"/>
    </source>
</evidence>
<evidence type="ECO:0000256" key="15">
    <source>
        <dbReference type="ARBA" id="ARBA00023180"/>
    </source>
</evidence>
<keyword evidence="9 18" id="KW-0418">Kinase</keyword>
<evidence type="ECO:0000313" key="19">
    <source>
        <dbReference type="Proteomes" id="UP000189703"/>
    </source>
</evidence>
<keyword evidence="14" id="KW-0675">Receptor</keyword>
<reference evidence="20" key="1">
    <citation type="submission" date="2025-08" db="UniProtKB">
        <authorList>
            <consortium name="RefSeq"/>
        </authorList>
    </citation>
    <scope>IDENTIFICATION</scope>
</reference>
<evidence type="ECO:0000256" key="18">
    <source>
        <dbReference type="PIRNR" id="PIRNR000641"/>
    </source>
</evidence>
<dbReference type="PROSITE" id="PS50011">
    <property type="entry name" value="PROTEIN_KINASE_DOM"/>
    <property type="match status" value="1"/>
</dbReference>
<dbReference type="KEGG" id="nnu:104586686"/>
<comment type="subcellular location">
    <subcellularLocation>
        <location evidence="1">Membrane</location>
        <topology evidence="1">Single-pass type I membrane protein</topology>
    </subcellularLocation>
</comment>
<dbReference type="SUPFAM" id="SSF51110">
    <property type="entry name" value="alpha-D-mannose-specific plant lectins"/>
    <property type="match status" value="1"/>
</dbReference>
<accession>A0A1U8Q0B7</accession>
<dbReference type="PANTHER" id="PTHR47976">
    <property type="entry name" value="G-TYPE LECTIN S-RECEPTOR-LIKE SERINE/THREONINE-PROTEIN KINASE SD2-5"/>
    <property type="match status" value="1"/>
</dbReference>